<gene>
    <name evidence="2" type="ORF">JW592_05805</name>
</gene>
<dbReference type="Proteomes" id="UP001518976">
    <property type="component" value="Unassembled WGS sequence"/>
</dbReference>
<protein>
    <submittedName>
        <fullName evidence="2">Uncharacterized protein</fullName>
    </submittedName>
</protein>
<feature type="region of interest" description="Disordered" evidence="1">
    <location>
        <begin position="62"/>
        <end position="82"/>
    </location>
</feature>
<dbReference type="RefSeq" id="WP_209263770.1">
    <property type="nucleotide sequence ID" value="NZ_JAFFZN010000003.1"/>
</dbReference>
<evidence type="ECO:0000256" key="1">
    <source>
        <dbReference type="SAM" id="MobiDB-lite"/>
    </source>
</evidence>
<keyword evidence="3" id="KW-1185">Reference proteome</keyword>
<organism evidence="2 3">
    <name type="scientific">Streptomyces spirodelae</name>
    <dbReference type="NCBI Taxonomy" id="2812904"/>
    <lineage>
        <taxon>Bacteria</taxon>
        <taxon>Bacillati</taxon>
        <taxon>Actinomycetota</taxon>
        <taxon>Actinomycetes</taxon>
        <taxon>Kitasatosporales</taxon>
        <taxon>Streptomycetaceae</taxon>
        <taxon>Streptomyces</taxon>
    </lineage>
</organism>
<dbReference type="EMBL" id="JAFFZN010000003">
    <property type="protein sequence ID" value="MBO8184987.1"/>
    <property type="molecule type" value="Genomic_DNA"/>
</dbReference>
<evidence type="ECO:0000313" key="2">
    <source>
        <dbReference type="EMBL" id="MBO8184987.1"/>
    </source>
</evidence>
<proteinExistence type="predicted"/>
<evidence type="ECO:0000313" key="3">
    <source>
        <dbReference type="Proteomes" id="UP001518976"/>
    </source>
</evidence>
<comment type="caution">
    <text evidence="2">The sequence shown here is derived from an EMBL/GenBank/DDBJ whole genome shotgun (WGS) entry which is preliminary data.</text>
</comment>
<name>A0ABS3WQ47_9ACTN</name>
<reference evidence="2 3" key="1">
    <citation type="submission" date="2021-02" db="EMBL/GenBank/DDBJ databases">
        <title>Streptomyces spirodelae sp. nov., isolated from duckweed.</title>
        <authorList>
            <person name="Saimee Y."/>
            <person name="Duangmal K."/>
        </authorList>
    </citation>
    <scope>NUCLEOTIDE SEQUENCE [LARGE SCALE GENOMIC DNA]</scope>
    <source>
        <strain evidence="2 3">DW4-2</strain>
    </source>
</reference>
<accession>A0ABS3WQ47</accession>
<sequence>MAAAPEHADGGSTAQVQRALYDAFHLQIRYDHRGRGAEIRVTVAAPLLGEITGIAERAAAPAPGVDQPFGVRPRQDSNLRPSAWKASGVERCAHLRLRWSLANENRQSACCHFRGIHGRTPPVLPRPT</sequence>